<dbReference type="AlphaFoldDB" id="A0A1E3P8E8"/>
<dbReference type="OrthoDB" id="3980979at2759"/>
<sequence length="294" mass="33243">MTSVYYESYSEISTPANSDYLTEEESDEVETESENEHTSSSRSSSSSGLLTRSETNESIEVINTSRLLDSSVDTLAGLLQRSSLGPKVLNSIQSGEQTENNSGIATPQLFTLEEAKKILAAEKKNAEHASIIGRVNKVLRSNEGKISDDPRGFGFKFLCLCITAAFGGRRGIARYDRWESKYDFTSIIPSITDCSNHLRQLNSTMMCYIGHVILYYWDEEPFRRAMISKFGPLDKIIKGKDNIRSEIGAKNLWLPKVREVHSLTKKKIIEEFEGRFEKDTENFEKILLFFGIEM</sequence>
<name>A0A1E3P8E8_WICAA</name>
<keyword evidence="3" id="KW-1185">Reference proteome</keyword>
<feature type="compositionally biased region" description="Acidic residues" evidence="1">
    <location>
        <begin position="21"/>
        <end position="33"/>
    </location>
</feature>
<dbReference type="RefSeq" id="XP_019040855.1">
    <property type="nucleotide sequence ID" value="XM_019185307.1"/>
</dbReference>
<reference evidence="2 3" key="1">
    <citation type="journal article" date="2016" name="Proc. Natl. Acad. Sci. U.S.A.">
        <title>Comparative genomics of biotechnologically important yeasts.</title>
        <authorList>
            <person name="Riley R."/>
            <person name="Haridas S."/>
            <person name="Wolfe K.H."/>
            <person name="Lopes M.R."/>
            <person name="Hittinger C.T."/>
            <person name="Goeker M."/>
            <person name="Salamov A.A."/>
            <person name="Wisecaver J.H."/>
            <person name="Long T.M."/>
            <person name="Calvey C.H."/>
            <person name="Aerts A.L."/>
            <person name="Barry K.W."/>
            <person name="Choi C."/>
            <person name="Clum A."/>
            <person name="Coughlan A.Y."/>
            <person name="Deshpande S."/>
            <person name="Douglass A.P."/>
            <person name="Hanson S.J."/>
            <person name="Klenk H.-P."/>
            <person name="LaButti K.M."/>
            <person name="Lapidus A."/>
            <person name="Lindquist E.A."/>
            <person name="Lipzen A.M."/>
            <person name="Meier-Kolthoff J.P."/>
            <person name="Ohm R.A."/>
            <person name="Otillar R.P."/>
            <person name="Pangilinan J.L."/>
            <person name="Peng Y."/>
            <person name="Rokas A."/>
            <person name="Rosa C.A."/>
            <person name="Scheuner C."/>
            <person name="Sibirny A.A."/>
            <person name="Slot J.C."/>
            <person name="Stielow J.B."/>
            <person name="Sun H."/>
            <person name="Kurtzman C.P."/>
            <person name="Blackwell M."/>
            <person name="Grigoriev I.V."/>
            <person name="Jeffries T.W."/>
        </authorList>
    </citation>
    <scope>NUCLEOTIDE SEQUENCE [LARGE SCALE GENOMIC DNA]</scope>
    <source>
        <strain evidence="3">ATCC 58044 / CBS 1984 / NCYC 433 / NRRL Y-366-8</strain>
    </source>
</reference>
<organism evidence="2 3">
    <name type="scientific">Wickerhamomyces anomalus (strain ATCC 58044 / CBS 1984 / NCYC 433 / NRRL Y-366-8)</name>
    <name type="common">Yeast</name>
    <name type="synonym">Hansenula anomala</name>
    <dbReference type="NCBI Taxonomy" id="683960"/>
    <lineage>
        <taxon>Eukaryota</taxon>
        <taxon>Fungi</taxon>
        <taxon>Dikarya</taxon>
        <taxon>Ascomycota</taxon>
        <taxon>Saccharomycotina</taxon>
        <taxon>Saccharomycetes</taxon>
        <taxon>Phaffomycetales</taxon>
        <taxon>Wickerhamomycetaceae</taxon>
        <taxon>Wickerhamomyces</taxon>
    </lineage>
</organism>
<dbReference type="GeneID" id="30202553"/>
<feature type="compositionally biased region" description="Low complexity" evidence="1">
    <location>
        <begin position="40"/>
        <end position="53"/>
    </location>
</feature>
<dbReference type="EMBL" id="KV454208">
    <property type="protein sequence ID" value="ODQ61648.1"/>
    <property type="molecule type" value="Genomic_DNA"/>
</dbReference>
<feature type="region of interest" description="Disordered" evidence="1">
    <location>
        <begin position="1"/>
        <end position="54"/>
    </location>
</feature>
<evidence type="ECO:0000313" key="2">
    <source>
        <dbReference type="EMBL" id="ODQ61648.1"/>
    </source>
</evidence>
<evidence type="ECO:0000256" key="1">
    <source>
        <dbReference type="SAM" id="MobiDB-lite"/>
    </source>
</evidence>
<protein>
    <submittedName>
        <fullName evidence="2">Uncharacterized protein</fullName>
    </submittedName>
</protein>
<gene>
    <name evidence="2" type="ORF">WICANDRAFT_81897</name>
</gene>
<dbReference type="Proteomes" id="UP000094112">
    <property type="component" value="Unassembled WGS sequence"/>
</dbReference>
<evidence type="ECO:0000313" key="3">
    <source>
        <dbReference type="Proteomes" id="UP000094112"/>
    </source>
</evidence>
<feature type="compositionally biased region" description="Polar residues" evidence="1">
    <location>
        <begin position="1"/>
        <end position="20"/>
    </location>
</feature>
<proteinExistence type="predicted"/>
<accession>A0A1E3P8E8</accession>